<evidence type="ECO:0008006" key="4">
    <source>
        <dbReference type="Google" id="ProtNLM"/>
    </source>
</evidence>
<evidence type="ECO:0000313" key="3">
    <source>
        <dbReference type="Proteomes" id="UP001642540"/>
    </source>
</evidence>
<protein>
    <recommendedName>
        <fullName evidence="4">Diapause-specific peptide</fullName>
    </recommendedName>
</protein>
<dbReference type="Gene3D" id="3.30.30.120">
    <property type="entry name" value="Diapause-specific peptide"/>
    <property type="match status" value="1"/>
</dbReference>
<keyword evidence="3" id="KW-1185">Reference proteome</keyword>
<proteinExistence type="predicted"/>
<gene>
    <name evidence="2" type="ORF">ODALV1_LOCUS25468</name>
</gene>
<accession>A0ABP1RS80</accession>
<keyword evidence="1" id="KW-0732">Signal</keyword>
<name>A0ABP1RS80_9HEXA</name>
<dbReference type="EMBL" id="CAXLJM020000104">
    <property type="protein sequence ID" value="CAL8134320.1"/>
    <property type="molecule type" value="Genomic_DNA"/>
</dbReference>
<reference evidence="2 3" key="1">
    <citation type="submission" date="2024-08" db="EMBL/GenBank/DDBJ databases">
        <authorList>
            <person name="Cucini C."/>
            <person name="Frati F."/>
        </authorList>
    </citation>
    <scope>NUCLEOTIDE SEQUENCE [LARGE SCALE GENOMIC DNA]</scope>
</reference>
<sequence>MAPKYFSFLMVVAVTFIVIASIDNATAEYTNVQPCNEVCSRPQEQLNECCRAHNYKADGICRRGNAKCAL</sequence>
<dbReference type="Pfam" id="PF08036">
    <property type="entry name" value="Antimicrobial_6"/>
    <property type="match status" value="1"/>
</dbReference>
<feature type="signal peptide" evidence="1">
    <location>
        <begin position="1"/>
        <end position="27"/>
    </location>
</feature>
<evidence type="ECO:0000313" key="2">
    <source>
        <dbReference type="EMBL" id="CAL8134320.1"/>
    </source>
</evidence>
<feature type="chain" id="PRO_5046847030" description="Diapause-specific peptide" evidence="1">
    <location>
        <begin position="28"/>
        <end position="70"/>
    </location>
</feature>
<evidence type="ECO:0000256" key="1">
    <source>
        <dbReference type="SAM" id="SignalP"/>
    </source>
</evidence>
<comment type="caution">
    <text evidence="2">The sequence shown here is derived from an EMBL/GenBank/DDBJ whole genome shotgun (WGS) entry which is preliminary data.</text>
</comment>
<organism evidence="2 3">
    <name type="scientific">Orchesella dallaii</name>
    <dbReference type="NCBI Taxonomy" id="48710"/>
    <lineage>
        <taxon>Eukaryota</taxon>
        <taxon>Metazoa</taxon>
        <taxon>Ecdysozoa</taxon>
        <taxon>Arthropoda</taxon>
        <taxon>Hexapoda</taxon>
        <taxon>Collembola</taxon>
        <taxon>Entomobryomorpha</taxon>
        <taxon>Entomobryoidea</taxon>
        <taxon>Orchesellidae</taxon>
        <taxon>Orchesellinae</taxon>
        <taxon>Orchesella</taxon>
    </lineage>
</organism>
<dbReference type="Proteomes" id="UP001642540">
    <property type="component" value="Unassembled WGS sequence"/>
</dbReference>
<dbReference type="InterPro" id="IPR038203">
    <property type="entry name" value="Diapausin_sf"/>
</dbReference>